<evidence type="ECO:0000256" key="4">
    <source>
        <dbReference type="ARBA" id="ARBA00024947"/>
    </source>
</evidence>
<dbReference type="GO" id="GO:0005739">
    <property type="term" value="C:mitochondrion"/>
    <property type="evidence" value="ECO:0007669"/>
    <property type="project" value="TreeGrafter"/>
</dbReference>
<feature type="region of interest" description="Disordered" evidence="5">
    <location>
        <begin position="201"/>
        <end position="224"/>
    </location>
</feature>
<dbReference type="EMBL" id="GL376631">
    <property type="status" value="NOT_ANNOTATED_CDS"/>
    <property type="molecule type" value="Genomic_DNA"/>
</dbReference>
<dbReference type="GO" id="GO:0005509">
    <property type="term" value="F:calcium ion binding"/>
    <property type="evidence" value="ECO:0007669"/>
    <property type="project" value="InterPro"/>
</dbReference>
<dbReference type="PANTHER" id="PTHR12901:SF10">
    <property type="entry name" value="COENZYME Q-BINDING PROTEIN COQ10, MITOCHONDRIAL"/>
    <property type="match status" value="1"/>
</dbReference>
<proteinExistence type="inferred from homology"/>
<dbReference type="GO" id="GO:0048039">
    <property type="term" value="F:ubiquinone binding"/>
    <property type="evidence" value="ECO:0007669"/>
    <property type="project" value="InterPro"/>
</dbReference>
<dbReference type="InterPro" id="IPR044996">
    <property type="entry name" value="COQ10-like"/>
</dbReference>
<dbReference type="SMART" id="SM00054">
    <property type="entry name" value="EFh"/>
    <property type="match status" value="2"/>
</dbReference>
<dbReference type="OMA" id="VEMMTID"/>
<dbReference type="Pfam" id="PF13833">
    <property type="entry name" value="EF-hand_8"/>
    <property type="match status" value="1"/>
</dbReference>
<reference evidence="8" key="2">
    <citation type="submission" date="2010-04" db="EMBL/GenBank/DDBJ databases">
        <authorList>
            <person name="Buell R."/>
            <person name="Hamilton J."/>
            <person name="Hostetler J."/>
        </authorList>
    </citation>
    <scope>NUCLEOTIDE SEQUENCE [LARGE SCALE GENOMIC DNA]</scope>
    <source>
        <strain evidence="8">DAOM:BR144</strain>
    </source>
</reference>
<dbReference type="SUPFAM" id="SSF47473">
    <property type="entry name" value="EF-hand"/>
    <property type="match status" value="1"/>
</dbReference>
<dbReference type="SUPFAM" id="SSF55961">
    <property type="entry name" value="Bet v1-like"/>
    <property type="match status" value="1"/>
</dbReference>
<feature type="domain" description="EF-hand" evidence="6">
    <location>
        <begin position="351"/>
        <end position="386"/>
    </location>
</feature>
<dbReference type="eggNOG" id="KOG3177">
    <property type="taxonomic scope" value="Eukaryota"/>
</dbReference>
<dbReference type="STRING" id="431595.K3WIA0"/>
<dbReference type="Gene3D" id="1.10.238.10">
    <property type="entry name" value="EF-hand"/>
    <property type="match status" value="1"/>
</dbReference>
<dbReference type="Gene3D" id="3.30.530.20">
    <property type="match status" value="1"/>
</dbReference>
<organism evidence="7 8">
    <name type="scientific">Globisporangium ultimum (strain ATCC 200006 / CBS 805.95 / DAOM BR144)</name>
    <name type="common">Pythium ultimum</name>
    <dbReference type="NCBI Taxonomy" id="431595"/>
    <lineage>
        <taxon>Eukaryota</taxon>
        <taxon>Sar</taxon>
        <taxon>Stramenopiles</taxon>
        <taxon>Oomycota</taxon>
        <taxon>Peronosporomycetes</taxon>
        <taxon>Pythiales</taxon>
        <taxon>Pythiaceae</taxon>
        <taxon>Globisporangium</taxon>
    </lineage>
</organism>
<dbReference type="Proteomes" id="UP000019132">
    <property type="component" value="Unassembled WGS sequence"/>
</dbReference>
<evidence type="ECO:0000313" key="7">
    <source>
        <dbReference type="EnsemblProtists" id="PYU1_T004692"/>
    </source>
</evidence>
<protein>
    <recommendedName>
        <fullName evidence="6">EF-hand domain-containing protein</fullName>
    </recommendedName>
</protein>
<dbReference type="EnsemblProtists" id="PYU1_T004692">
    <property type="protein sequence ID" value="PYU1_T004692"/>
    <property type="gene ID" value="PYU1_G004681"/>
</dbReference>
<dbReference type="PROSITE" id="PS50222">
    <property type="entry name" value="EF_HAND_2"/>
    <property type="match status" value="2"/>
</dbReference>
<feature type="domain" description="EF-hand" evidence="6">
    <location>
        <begin position="436"/>
        <end position="471"/>
    </location>
</feature>
<dbReference type="PANTHER" id="PTHR12901">
    <property type="entry name" value="SPERM PROTEIN HOMOLOG"/>
    <property type="match status" value="1"/>
</dbReference>
<comment type="function">
    <text evidence="4">Required for the function of coenzyme Q in the respiratory chain. May serve as a chaperone or may be involved in the transport of Q6 from its site of synthesis to the catalytic sites of the respiratory complexes.</text>
</comment>
<name>K3WIA0_GLOUD</name>
<dbReference type="PROSITE" id="PS00018">
    <property type="entry name" value="EF_HAND_1"/>
    <property type="match status" value="1"/>
</dbReference>
<dbReference type="GO" id="GO:0045333">
    <property type="term" value="P:cellular respiration"/>
    <property type="evidence" value="ECO:0007669"/>
    <property type="project" value="InterPro"/>
</dbReference>
<dbReference type="HOGENOM" id="CLU_558391_0_0_1"/>
<dbReference type="InterPro" id="IPR011992">
    <property type="entry name" value="EF-hand-dom_pair"/>
</dbReference>
<dbReference type="InterPro" id="IPR002048">
    <property type="entry name" value="EF_hand_dom"/>
</dbReference>
<sequence>MLRSSCFPLSYHLRTAAASRSTRAGAALANGSSNRMRRPFFSFASPSHALVKSHKETKVVPFSPEEMYDVVADVDKYHEFLPFCVESRVLRQPNENVMEAALKIGFKVFTESYTSRVIMKRPEKIVVKAIESPTFKRIESEWVFRPTATPDTCAIDFKVTFEVASFLHANAIQLFFDDVAVAQLNAFIRRAKKVYDTKSRAVRSTPHHQQQPLVRPPPISQGDSTFPIPRSMVQSAAGISTETGAHVHHPTGHTSAQRAADSVKMGISTQHFRDLEALFDRHSVDNGKMYFDEFMQASRELGGDYAEFRDVKSNSALAGAIFSSFGTSDPPKDWLNLDEFVVGVYLMTKGTIEEKARNLFHVIDTTCDGKISREELTTAMQHRIRTVKKIFPKLLNDQVQIQMQHENVTTLSAQGHEAMSNALKSIETLMEEIEKEIPLAVNQIFQEADLDQDDFITQDEWLFAWQAHPEFVELMTVDGMKKFAQWASVVHGDDDDDDNSALDTRLTYVD</sequence>
<evidence type="ECO:0000256" key="1">
    <source>
        <dbReference type="ARBA" id="ARBA00006885"/>
    </source>
</evidence>
<reference evidence="7" key="3">
    <citation type="submission" date="2015-02" db="UniProtKB">
        <authorList>
            <consortium name="EnsemblProtists"/>
        </authorList>
    </citation>
    <scope>IDENTIFICATION</scope>
    <source>
        <strain evidence="7">DAOM BR144</strain>
    </source>
</reference>
<evidence type="ECO:0000256" key="2">
    <source>
        <dbReference type="ARBA" id="ARBA00011814"/>
    </source>
</evidence>
<keyword evidence="3" id="KW-0106">Calcium</keyword>
<dbReference type="InParanoid" id="K3WIA0"/>
<evidence type="ECO:0000256" key="5">
    <source>
        <dbReference type="SAM" id="MobiDB-lite"/>
    </source>
</evidence>
<dbReference type="InterPro" id="IPR023393">
    <property type="entry name" value="START-like_dom_sf"/>
</dbReference>
<dbReference type="InterPro" id="IPR018247">
    <property type="entry name" value="EF_Hand_1_Ca_BS"/>
</dbReference>
<accession>K3WIA0</accession>
<evidence type="ECO:0000256" key="3">
    <source>
        <dbReference type="ARBA" id="ARBA00022837"/>
    </source>
</evidence>
<comment type="subunit">
    <text evidence="2">Interacts with coenzyme Q.</text>
</comment>
<dbReference type="AlphaFoldDB" id="K3WIA0"/>
<evidence type="ECO:0000313" key="8">
    <source>
        <dbReference type="Proteomes" id="UP000019132"/>
    </source>
</evidence>
<dbReference type="CDD" id="cd07813">
    <property type="entry name" value="COQ10p_like"/>
    <property type="match status" value="1"/>
</dbReference>
<dbReference type="InterPro" id="IPR005031">
    <property type="entry name" value="COQ10_START"/>
</dbReference>
<reference evidence="8" key="1">
    <citation type="journal article" date="2010" name="Genome Biol.">
        <title>Genome sequence of the necrotrophic plant pathogen Pythium ultimum reveals original pathogenicity mechanisms and effector repertoire.</title>
        <authorList>
            <person name="Levesque C.A."/>
            <person name="Brouwer H."/>
            <person name="Cano L."/>
            <person name="Hamilton J.P."/>
            <person name="Holt C."/>
            <person name="Huitema E."/>
            <person name="Raffaele S."/>
            <person name="Robideau G.P."/>
            <person name="Thines M."/>
            <person name="Win J."/>
            <person name="Zerillo M.M."/>
            <person name="Beakes G.W."/>
            <person name="Boore J.L."/>
            <person name="Busam D."/>
            <person name="Dumas B."/>
            <person name="Ferriera S."/>
            <person name="Fuerstenberg S.I."/>
            <person name="Gachon C.M."/>
            <person name="Gaulin E."/>
            <person name="Govers F."/>
            <person name="Grenville-Briggs L."/>
            <person name="Horner N."/>
            <person name="Hostetler J."/>
            <person name="Jiang R.H."/>
            <person name="Johnson J."/>
            <person name="Krajaejun T."/>
            <person name="Lin H."/>
            <person name="Meijer H.J."/>
            <person name="Moore B."/>
            <person name="Morris P."/>
            <person name="Phuntmart V."/>
            <person name="Puiu D."/>
            <person name="Shetty J."/>
            <person name="Stajich J.E."/>
            <person name="Tripathy S."/>
            <person name="Wawra S."/>
            <person name="van West P."/>
            <person name="Whitty B.R."/>
            <person name="Coutinho P.M."/>
            <person name="Henrissat B."/>
            <person name="Martin F."/>
            <person name="Thomas P.D."/>
            <person name="Tyler B.M."/>
            <person name="De Vries R.P."/>
            <person name="Kamoun S."/>
            <person name="Yandell M."/>
            <person name="Tisserat N."/>
            <person name="Buell C.R."/>
        </authorList>
    </citation>
    <scope>NUCLEOTIDE SEQUENCE</scope>
    <source>
        <strain evidence="8">DAOM:BR144</strain>
    </source>
</reference>
<dbReference type="VEuPathDB" id="FungiDB:PYU1_G004681"/>
<evidence type="ECO:0000259" key="6">
    <source>
        <dbReference type="PROSITE" id="PS50222"/>
    </source>
</evidence>
<keyword evidence="8" id="KW-1185">Reference proteome</keyword>
<dbReference type="Pfam" id="PF03364">
    <property type="entry name" value="Polyketide_cyc"/>
    <property type="match status" value="1"/>
</dbReference>
<comment type="similarity">
    <text evidence="1">Belongs to the COQ10 family.</text>
</comment>